<reference evidence="1" key="1">
    <citation type="submission" date="2018-07" db="EMBL/GenBank/DDBJ databases">
        <authorList>
            <consortium name="Genoscope - CEA"/>
            <person name="William W."/>
        </authorList>
    </citation>
    <scope>NUCLEOTIDE SEQUENCE</scope>
    <source>
        <strain evidence="1">IK1</strain>
    </source>
</reference>
<evidence type="ECO:0000313" key="1">
    <source>
        <dbReference type="EMBL" id="VBB45025.1"/>
    </source>
</evidence>
<sequence>MELDFLLKIVCGIFGTLISNMLFGSGSPDQAPDKEIDQHLKSPVVMAHHMNRDELSVPPFVTSVPDDHFAGVSAPMPSLGHARKSAVDDVVRQVLGAIGIEYNHQYVDRISGSVRDPKRNIEDRLSGFSHGVVLGIERNIVKSSWFRDDSGRYVYFVLVYYPGEKIREMRRLSKGAKVFASVVTKHKGDVRLKVWEVNGVSVVLTSARIIVRKKNRFAKAISFFVWHVPSGSEHDISMALGPIRVCGDSREVTLSLSECDKNLEDYLLGAKLERLATLKGHDELGRPVLARVSF</sequence>
<gene>
    <name evidence="1" type="ORF">TRIP_B350162</name>
</gene>
<organism evidence="1">
    <name type="scientific">Uncultured Desulfatiglans sp</name>
    <dbReference type="NCBI Taxonomy" id="1748965"/>
    <lineage>
        <taxon>Bacteria</taxon>
        <taxon>Pseudomonadati</taxon>
        <taxon>Thermodesulfobacteriota</taxon>
        <taxon>Desulfobacteria</taxon>
        <taxon>Desulfatiglandales</taxon>
        <taxon>Desulfatiglandaceae</taxon>
        <taxon>Desulfatiglans</taxon>
        <taxon>environmental samples</taxon>
    </lineage>
</organism>
<name>A0A653AAK0_UNCDX</name>
<accession>A0A653AAK0</accession>
<protein>
    <submittedName>
        <fullName evidence="1">Uncharacterized protein</fullName>
    </submittedName>
</protein>
<dbReference type="EMBL" id="UPXX01000029">
    <property type="protein sequence ID" value="VBB45025.1"/>
    <property type="molecule type" value="Genomic_DNA"/>
</dbReference>
<dbReference type="AlphaFoldDB" id="A0A653AAK0"/>
<proteinExistence type="predicted"/>